<proteinExistence type="predicted"/>
<evidence type="ECO:0000313" key="1">
    <source>
        <dbReference type="EMBL" id="MDK9556207.1"/>
    </source>
</evidence>
<dbReference type="RefSeq" id="WP_219867252.1">
    <property type="nucleotide sequence ID" value="NZ_JASSQD010000001.1"/>
</dbReference>
<keyword evidence="2" id="KW-1185">Reference proteome</keyword>
<dbReference type="Proteomes" id="UP001223547">
    <property type="component" value="Unassembled WGS sequence"/>
</dbReference>
<dbReference type="EMBL" id="JASSQD010000001">
    <property type="protein sequence ID" value="MDK9556207.1"/>
    <property type="molecule type" value="Genomic_DNA"/>
</dbReference>
<organism evidence="1 2">
    <name type="scientific">Marinobacter albus</name>
    <dbReference type="NCBI Taxonomy" id="3030833"/>
    <lineage>
        <taxon>Bacteria</taxon>
        <taxon>Pseudomonadati</taxon>
        <taxon>Pseudomonadota</taxon>
        <taxon>Gammaproteobacteria</taxon>
        <taxon>Pseudomonadales</taxon>
        <taxon>Marinobacteraceae</taxon>
        <taxon>Marinobacter</taxon>
    </lineage>
</organism>
<protein>
    <recommendedName>
        <fullName evidence="3">Citrate synthase (unknown stereospecificity)</fullName>
    </recommendedName>
</protein>
<name>A0ABT7H8D9_9GAMM</name>
<evidence type="ECO:0000313" key="2">
    <source>
        <dbReference type="Proteomes" id="UP001223547"/>
    </source>
</evidence>
<comment type="caution">
    <text evidence="1">The sequence shown here is derived from an EMBL/GenBank/DDBJ whole genome shotgun (WGS) entry which is preliminary data.</text>
</comment>
<gene>
    <name evidence="1" type="ORF">QQF73_01120</name>
</gene>
<evidence type="ECO:0008006" key="3">
    <source>
        <dbReference type="Google" id="ProtNLM"/>
    </source>
</evidence>
<accession>A0ABT7H8D9</accession>
<dbReference type="InterPro" id="IPR036969">
    <property type="entry name" value="Citrate_synthase_sf"/>
</dbReference>
<sequence length="265" mass="29689">MSHKRLLDTEKRWVTRKGKAYLSDRVIVHGKDLHKELGDYDWIHLYLYAILGRDPGENVAKLLSSFWVSTSYPDASIWPNHVTALAGTVRATASLSLMAGLSISEASIYGRRPEVRALDFFYRAGKHLDAGGDLGEFVENEKSAGRTIYGYGRPLSRTDERIPFMLDKAREFELDGGRYLQIALNVHSYLYEKYGYSMNVAAVHAGLAADIGLSCQEYQIFGSPAFVTGLAPCYQDARDRPEGSFFPVRCSNIVYEGPAKRNWSA</sequence>
<reference evidence="1 2" key="1">
    <citation type="submission" date="2023-05" db="EMBL/GenBank/DDBJ databases">
        <title>Marinobacter albus sp. nov., a marine bacterium isolated from sand in a coastal intertidal zone of huludao.</title>
        <authorList>
            <person name="Deng T."/>
        </authorList>
    </citation>
    <scope>NUCLEOTIDE SEQUENCE [LARGE SCALE GENOMIC DNA]</scope>
    <source>
        <strain evidence="1 2">M216</strain>
    </source>
</reference>
<dbReference type="SUPFAM" id="SSF48256">
    <property type="entry name" value="Citrate synthase"/>
    <property type="match status" value="1"/>
</dbReference>